<sequence>MSQPTVTCVIATRGGREDLLRRAIRSVMAQDYQGTIETVVVFDRVEVDPLDDVIVLPGRSLRTITNDRTPGLAGGRNTGILAATGDLVAFCDDDDEWRPTKTRRQLHLLADNPDAVLVAASIEVITGGQSIVRTAPARAEHADFLTSRITEYHPSGFMLRREDLLGPVGLVDELVPGSFGEDYELLLRATNHGPVVACDGPLVVVHWDRPSFFTSKWQTNADGLAYIVGKYPEIRDDRTGLARIAGQIAFACALAGNHKVARRWAATSLRAKASSLRAWGALAVSSRVVSGPWLVRTVNAHGKGL</sequence>
<evidence type="ECO:0000313" key="3">
    <source>
        <dbReference type="Proteomes" id="UP000577707"/>
    </source>
</evidence>
<dbReference type="RefSeq" id="WP_183549698.1">
    <property type="nucleotide sequence ID" value="NZ_BMQT01000012.1"/>
</dbReference>
<dbReference type="Proteomes" id="UP000577707">
    <property type="component" value="Unassembled WGS sequence"/>
</dbReference>
<dbReference type="Pfam" id="PF00535">
    <property type="entry name" value="Glycos_transf_2"/>
    <property type="match status" value="1"/>
</dbReference>
<protein>
    <submittedName>
        <fullName evidence="2">Glycosyltransferase involved in cell wall biosynthesis</fullName>
    </submittedName>
</protein>
<evidence type="ECO:0000313" key="2">
    <source>
        <dbReference type="EMBL" id="MBB3091482.1"/>
    </source>
</evidence>
<dbReference type="InterPro" id="IPR050834">
    <property type="entry name" value="Glycosyltransf_2"/>
</dbReference>
<proteinExistence type="predicted"/>
<keyword evidence="2" id="KW-0808">Transferase</keyword>
<dbReference type="InterPro" id="IPR029044">
    <property type="entry name" value="Nucleotide-diphossugar_trans"/>
</dbReference>
<comment type="caution">
    <text evidence="2">The sequence shown here is derived from an EMBL/GenBank/DDBJ whole genome shotgun (WGS) entry which is preliminary data.</text>
</comment>
<dbReference type="EMBL" id="JACHXG010000011">
    <property type="protein sequence ID" value="MBB3091482.1"/>
    <property type="molecule type" value="Genomic_DNA"/>
</dbReference>
<dbReference type="GO" id="GO:0016740">
    <property type="term" value="F:transferase activity"/>
    <property type="evidence" value="ECO:0007669"/>
    <property type="project" value="UniProtKB-KW"/>
</dbReference>
<feature type="domain" description="Glycosyltransferase 2-like" evidence="1">
    <location>
        <begin position="9"/>
        <end position="163"/>
    </location>
</feature>
<dbReference type="SUPFAM" id="SSF53448">
    <property type="entry name" value="Nucleotide-diphospho-sugar transferases"/>
    <property type="match status" value="1"/>
</dbReference>
<organism evidence="2 3">
    <name type="scientific">Nocardioides albus</name>
    <dbReference type="NCBI Taxonomy" id="1841"/>
    <lineage>
        <taxon>Bacteria</taxon>
        <taxon>Bacillati</taxon>
        <taxon>Actinomycetota</taxon>
        <taxon>Actinomycetes</taxon>
        <taxon>Propionibacteriales</taxon>
        <taxon>Nocardioidaceae</taxon>
        <taxon>Nocardioides</taxon>
    </lineage>
</organism>
<keyword evidence="3" id="KW-1185">Reference proteome</keyword>
<evidence type="ECO:0000259" key="1">
    <source>
        <dbReference type="Pfam" id="PF00535"/>
    </source>
</evidence>
<reference evidence="2 3" key="1">
    <citation type="submission" date="2020-08" db="EMBL/GenBank/DDBJ databases">
        <title>Genomic Encyclopedia of Type Strains, Phase III (KMG-III): the genomes of soil and plant-associated and newly described type strains.</title>
        <authorList>
            <person name="Whitman W."/>
        </authorList>
    </citation>
    <scope>NUCLEOTIDE SEQUENCE [LARGE SCALE GENOMIC DNA]</scope>
    <source>
        <strain evidence="2 3">CECT 3302</strain>
    </source>
</reference>
<dbReference type="Gene3D" id="3.90.550.10">
    <property type="entry name" value="Spore Coat Polysaccharide Biosynthesis Protein SpsA, Chain A"/>
    <property type="match status" value="1"/>
</dbReference>
<dbReference type="CDD" id="cd00761">
    <property type="entry name" value="Glyco_tranf_GTA_type"/>
    <property type="match status" value="1"/>
</dbReference>
<accession>A0A7W5FAS7</accession>
<dbReference type="PANTHER" id="PTHR43685">
    <property type="entry name" value="GLYCOSYLTRANSFERASE"/>
    <property type="match status" value="1"/>
</dbReference>
<gene>
    <name evidence="2" type="ORF">FHS12_004452</name>
</gene>
<name>A0A7W5FAS7_9ACTN</name>
<dbReference type="InterPro" id="IPR001173">
    <property type="entry name" value="Glyco_trans_2-like"/>
</dbReference>
<dbReference type="PANTHER" id="PTHR43685:SF2">
    <property type="entry name" value="GLYCOSYLTRANSFERASE 2-LIKE DOMAIN-CONTAINING PROTEIN"/>
    <property type="match status" value="1"/>
</dbReference>
<dbReference type="AlphaFoldDB" id="A0A7W5FAS7"/>